<reference evidence="3 4" key="1">
    <citation type="submission" date="2020-08" db="EMBL/GenBank/DDBJ databases">
        <authorList>
            <person name="Koutsovoulos G."/>
            <person name="Danchin GJ E."/>
        </authorList>
    </citation>
    <scope>NUCLEOTIDE SEQUENCE [LARGE SCALE GENOMIC DNA]</scope>
</reference>
<evidence type="ECO:0000256" key="1">
    <source>
        <dbReference type="SAM" id="Coils"/>
    </source>
</evidence>
<accession>A0A6V7XD88</accession>
<feature type="region of interest" description="Disordered" evidence="2">
    <location>
        <begin position="433"/>
        <end position="488"/>
    </location>
</feature>
<dbReference type="Proteomes" id="UP000580250">
    <property type="component" value="Unassembled WGS sequence"/>
</dbReference>
<keyword evidence="1" id="KW-0175">Coiled coil</keyword>
<evidence type="ECO:0000256" key="2">
    <source>
        <dbReference type="SAM" id="MobiDB-lite"/>
    </source>
</evidence>
<protein>
    <submittedName>
        <fullName evidence="3">Uncharacterized protein</fullName>
    </submittedName>
</protein>
<dbReference type="AlphaFoldDB" id="A0A6V7XD88"/>
<proteinExistence type="predicted"/>
<feature type="coiled-coil region" evidence="1">
    <location>
        <begin position="341"/>
        <end position="372"/>
    </location>
</feature>
<evidence type="ECO:0000313" key="4">
    <source>
        <dbReference type="Proteomes" id="UP000580250"/>
    </source>
</evidence>
<comment type="caution">
    <text evidence="3">The sequence shown here is derived from an EMBL/GenBank/DDBJ whole genome shotgun (WGS) entry which is preliminary data.</text>
</comment>
<feature type="compositionally biased region" description="Pro residues" evidence="2">
    <location>
        <begin position="456"/>
        <end position="473"/>
    </location>
</feature>
<gene>
    <name evidence="3" type="ORF">MENT_LOCUS50461</name>
</gene>
<evidence type="ECO:0000313" key="3">
    <source>
        <dbReference type="EMBL" id="CAD2197233.1"/>
    </source>
</evidence>
<organism evidence="3 4">
    <name type="scientific">Meloidogyne enterolobii</name>
    <name type="common">Root-knot nematode worm</name>
    <name type="synonym">Meloidogyne mayaguensis</name>
    <dbReference type="NCBI Taxonomy" id="390850"/>
    <lineage>
        <taxon>Eukaryota</taxon>
        <taxon>Metazoa</taxon>
        <taxon>Ecdysozoa</taxon>
        <taxon>Nematoda</taxon>
        <taxon>Chromadorea</taxon>
        <taxon>Rhabditida</taxon>
        <taxon>Tylenchina</taxon>
        <taxon>Tylenchomorpha</taxon>
        <taxon>Tylenchoidea</taxon>
        <taxon>Meloidogynidae</taxon>
        <taxon>Meloidogyninae</taxon>
        <taxon>Meloidogyne</taxon>
    </lineage>
</organism>
<dbReference type="EMBL" id="CAJEWN010001408">
    <property type="protein sequence ID" value="CAD2197233.1"/>
    <property type="molecule type" value="Genomic_DNA"/>
</dbReference>
<name>A0A6V7XD88_MELEN</name>
<sequence>MSNTFFVFLPSNVPDYPDNRPNKFRVHLPKPLYFSGNWVCGLHSINYPYSWPSTIGTLDDQWIDVHFTASEGNAKVLRIPVPPGSHKTIEELHSFLVSTLIQQRDAFDASPLERPEELVDRPTVRAPKKRSIDAEKNIKEKIRPVTDDIFIDNPDDYWEKIRELRVTFDEEQKKIDRFRGITNREPDESRKSEYIKTLAYLDSKQNLERARIEKLSVEARRRDLEKTPFYGDVIDEYFEIFPDNYNENLAEEHYKLIGHIIENEKKGESDPKFHKRKIEIEKMITRLRILQGEVIRRERQKSLDENREYNSVFVDEFFLNKSSAEYWPSIQNNFSSLLDLYQEINETKSAYNNSNDEEKKELQTKIDNLSKLAGYRRDRFIALEYEGIDRYKEEKIFWAPPLPTRNTLPQSLPQTKPIVQQKPLSPVLPQISLEESQSVTPPPTKEDIRPVTPALQPSPPLPPAQQPFPPLPPVQERLLSPPRKIFHS</sequence>